<evidence type="ECO:0000313" key="9">
    <source>
        <dbReference type="EMBL" id="SDS51407.1"/>
    </source>
</evidence>
<protein>
    <recommendedName>
        <fullName evidence="7">3-phosphoshikimate 1-carboxyvinyltransferase</fullName>
        <ecNumber evidence="7">2.5.1.19</ecNumber>
    </recommendedName>
    <alternativeName>
        <fullName evidence="7">5-enolpyruvylshikimate-3-phosphate synthase</fullName>
        <shortName evidence="7">EPSP synthase</shortName>
        <shortName evidence="7">EPSPS</shortName>
    </alternativeName>
</protein>
<keyword evidence="3 7" id="KW-0028">Amino-acid biosynthesis</keyword>
<gene>
    <name evidence="7" type="primary">aroA</name>
    <name evidence="9" type="ORF">SAMN05216490_1292</name>
</gene>
<dbReference type="InterPro" id="IPR001986">
    <property type="entry name" value="Enolpyruvate_Tfrase_dom"/>
</dbReference>
<dbReference type="InterPro" id="IPR036968">
    <property type="entry name" value="Enolpyruvate_Tfrase_sf"/>
</dbReference>
<dbReference type="RefSeq" id="WP_091370455.1">
    <property type="nucleotide sequence ID" value="NZ_LT629740.1"/>
</dbReference>
<dbReference type="Gene3D" id="3.65.10.10">
    <property type="entry name" value="Enolpyruvate transferase domain"/>
    <property type="match status" value="2"/>
</dbReference>
<evidence type="ECO:0000256" key="5">
    <source>
        <dbReference type="ARBA" id="ARBA00023141"/>
    </source>
</evidence>
<dbReference type="AlphaFoldDB" id="A0A1H1STP6"/>
<feature type="binding site" evidence="7">
    <location>
        <position position="25"/>
    </location>
    <ligand>
        <name>3-phosphoshikimate</name>
        <dbReference type="ChEBI" id="CHEBI:145989"/>
    </ligand>
</feature>
<reference evidence="9 10" key="1">
    <citation type="submission" date="2016-10" db="EMBL/GenBank/DDBJ databases">
        <authorList>
            <person name="de Groot N.N."/>
        </authorList>
    </citation>
    <scope>NUCLEOTIDE SEQUENCE [LARGE SCALE GENOMIC DNA]</scope>
    <source>
        <strain evidence="9 10">MP1X4</strain>
    </source>
</reference>
<comment type="similarity">
    <text evidence="2 7">Belongs to the EPSP synthase family.</text>
</comment>
<feature type="binding site" evidence="7">
    <location>
        <position position="164"/>
    </location>
    <ligand>
        <name>3-phosphoshikimate</name>
        <dbReference type="ChEBI" id="CHEBI:145989"/>
    </ligand>
</feature>
<evidence type="ECO:0000256" key="3">
    <source>
        <dbReference type="ARBA" id="ARBA00022605"/>
    </source>
</evidence>
<feature type="binding site" evidence="7">
    <location>
        <position position="382"/>
    </location>
    <ligand>
        <name>phosphoenolpyruvate</name>
        <dbReference type="ChEBI" id="CHEBI:58702"/>
    </ligand>
</feature>
<comment type="subunit">
    <text evidence="7">Monomer.</text>
</comment>
<comment type="pathway">
    <text evidence="1 7">Metabolic intermediate biosynthesis; chorismate biosynthesis; chorismate from D-erythrose 4-phosphate and phosphoenolpyruvate: step 6/7.</text>
</comment>
<dbReference type="NCBIfam" id="TIGR01356">
    <property type="entry name" value="aroA"/>
    <property type="match status" value="1"/>
</dbReference>
<evidence type="ECO:0000256" key="2">
    <source>
        <dbReference type="ARBA" id="ARBA00009948"/>
    </source>
</evidence>
<keyword evidence="5 7" id="KW-0057">Aromatic amino acid biosynthesis</keyword>
<dbReference type="InterPro" id="IPR023193">
    <property type="entry name" value="EPSP_synthase_CS"/>
</dbReference>
<feature type="binding site" evidence="7">
    <location>
        <position position="163"/>
    </location>
    <ligand>
        <name>3-phosphoshikimate</name>
        <dbReference type="ChEBI" id="CHEBI:145989"/>
    </ligand>
</feature>
<feature type="binding site" evidence="7">
    <location>
        <position position="407"/>
    </location>
    <ligand>
        <name>phosphoenolpyruvate</name>
        <dbReference type="ChEBI" id="CHEBI:58702"/>
    </ligand>
</feature>
<comment type="catalytic activity">
    <reaction evidence="6">
        <text>3-phosphoshikimate + phosphoenolpyruvate = 5-O-(1-carboxyvinyl)-3-phosphoshikimate + phosphate</text>
        <dbReference type="Rhea" id="RHEA:21256"/>
        <dbReference type="ChEBI" id="CHEBI:43474"/>
        <dbReference type="ChEBI" id="CHEBI:57701"/>
        <dbReference type="ChEBI" id="CHEBI:58702"/>
        <dbReference type="ChEBI" id="CHEBI:145989"/>
        <dbReference type="EC" id="2.5.1.19"/>
    </reaction>
    <physiologicalReaction direction="left-to-right" evidence="6">
        <dbReference type="Rhea" id="RHEA:21257"/>
    </physiologicalReaction>
</comment>
<dbReference type="PROSITE" id="PS00885">
    <property type="entry name" value="EPSP_SYNTHASE_2"/>
    <property type="match status" value="1"/>
</dbReference>
<feature type="binding site" evidence="7">
    <location>
        <position position="165"/>
    </location>
    <ligand>
        <name>phosphoenolpyruvate</name>
        <dbReference type="ChEBI" id="CHEBI:58702"/>
    </ligand>
</feature>
<evidence type="ECO:0000256" key="4">
    <source>
        <dbReference type="ARBA" id="ARBA00022679"/>
    </source>
</evidence>
<dbReference type="InterPro" id="IPR013792">
    <property type="entry name" value="RNA3'P_cycl/enolpyr_Trfase_a/b"/>
</dbReference>
<feature type="binding site" evidence="7">
    <location>
        <position position="24"/>
    </location>
    <ligand>
        <name>3-phosphoshikimate</name>
        <dbReference type="ChEBI" id="CHEBI:145989"/>
    </ligand>
</feature>
<dbReference type="PANTHER" id="PTHR21090:SF5">
    <property type="entry name" value="PENTAFUNCTIONAL AROM POLYPEPTIDE"/>
    <property type="match status" value="1"/>
</dbReference>
<evidence type="ECO:0000259" key="8">
    <source>
        <dbReference type="Pfam" id="PF00275"/>
    </source>
</evidence>
<evidence type="ECO:0000256" key="6">
    <source>
        <dbReference type="ARBA" id="ARBA00044633"/>
    </source>
</evidence>
<dbReference type="CDD" id="cd01556">
    <property type="entry name" value="EPSP_synthase"/>
    <property type="match status" value="1"/>
</dbReference>
<feature type="binding site" evidence="7">
    <location>
        <position position="24"/>
    </location>
    <ligand>
        <name>phosphoenolpyruvate</name>
        <dbReference type="ChEBI" id="CHEBI:58702"/>
    </ligand>
</feature>
<dbReference type="Proteomes" id="UP000199679">
    <property type="component" value="Chromosome I"/>
</dbReference>
<comment type="subcellular location">
    <subcellularLocation>
        <location evidence="7">Cytoplasm</location>
    </subcellularLocation>
</comment>
<feature type="binding site" evidence="7">
    <location>
        <position position="29"/>
    </location>
    <ligand>
        <name>3-phosphoshikimate</name>
        <dbReference type="ChEBI" id="CHEBI:145989"/>
    </ligand>
</feature>
<dbReference type="UniPathway" id="UPA00053">
    <property type="reaction ID" value="UER00089"/>
</dbReference>
<feature type="domain" description="Enolpyruvate transferase" evidence="8">
    <location>
        <begin position="10"/>
        <end position="416"/>
    </location>
</feature>
<dbReference type="PANTHER" id="PTHR21090">
    <property type="entry name" value="AROM/DEHYDROQUINATE SYNTHASE"/>
    <property type="match status" value="1"/>
</dbReference>
<organism evidence="9 10">
    <name type="scientific">Mucilaginibacter mallensis</name>
    <dbReference type="NCBI Taxonomy" id="652787"/>
    <lineage>
        <taxon>Bacteria</taxon>
        <taxon>Pseudomonadati</taxon>
        <taxon>Bacteroidota</taxon>
        <taxon>Sphingobacteriia</taxon>
        <taxon>Sphingobacteriales</taxon>
        <taxon>Sphingobacteriaceae</taxon>
        <taxon>Mucilaginibacter</taxon>
    </lineage>
</organism>
<feature type="binding site" evidence="7">
    <location>
        <position position="307"/>
    </location>
    <ligand>
        <name>3-phosphoshikimate</name>
        <dbReference type="ChEBI" id="CHEBI:145989"/>
    </ligand>
</feature>
<dbReference type="EC" id="2.5.1.19" evidence="7"/>
<proteinExistence type="inferred from homology"/>
<sequence length="427" mass="47262">MEQNIILSKKSKTANGTVQLTGSKSECNRALVIEALSNGKVKVENISDAADTVTLMEVLSQKSKVKSQNTDSGLDTQDLRLVNIGPAGTAMRFLTAYFTLQDDEVILTGSERMKQRPIGVLVDALRQLGAHIEYVEKEGFPPIKLKGSFEQLTSKISIKGNISSQYITALLLIAARLPLGLELHIEGDLTSRPYVQMTLAMLEQAKIQHTWEGNVITISHQEFATTILPVEPDWSAASYWYSIAALADEAELFLPGLTQYSLQGDSVITEIMANFGITSQFKDGGVHLLKEAKPLSRKIFDLKECPDLAQTIIVVCAALGHEATFTGLETLKIKETDRVKALQNELAKIGVKLIEKGLLYKLDCSEKFIPERIFINTYEDHRMAMAFAPLALLIPQVEIEDAKVVEKSYPAFWSDLEKIGFEVEQKA</sequence>
<dbReference type="PIRSF" id="PIRSF000505">
    <property type="entry name" value="EPSPS"/>
    <property type="match status" value="1"/>
</dbReference>
<feature type="active site" description="Proton acceptor" evidence="7">
    <location>
        <position position="307"/>
    </location>
</feature>
<dbReference type="STRING" id="652787.SAMN05216490_1292"/>
<name>A0A1H1STP6_MUCMA</name>
<evidence type="ECO:0000313" key="10">
    <source>
        <dbReference type="Proteomes" id="UP000199679"/>
    </source>
</evidence>
<evidence type="ECO:0000256" key="1">
    <source>
        <dbReference type="ARBA" id="ARBA00004811"/>
    </source>
</evidence>
<comment type="function">
    <text evidence="7">Catalyzes the transfer of the enolpyruvyl moiety of phosphoenolpyruvate (PEP) to the 5-hydroxyl of shikimate-3-phosphate (S3P) to produce enolpyruvyl shikimate-3-phosphate and inorganic phosphate.</text>
</comment>
<dbReference type="SUPFAM" id="SSF55205">
    <property type="entry name" value="EPT/RTPC-like"/>
    <property type="match status" value="1"/>
</dbReference>
<dbReference type="GO" id="GO:0008652">
    <property type="term" value="P:amino acid biosynthetic process"/>
    <property type="evidence" value="ECO:0007669"/>
    <property type="project" value="UniProtKB-KW"/>
</dbReference>
<dbReference type="GO" id="GO:0005737">
    <property type="term" value="C:cytoplasm"/>
    <property type="evidence" value="ECO:0007669"/>
    <property type="project" value="UniProtKB-SubCell"/>
</dbReference>
<dbReference type="OrthoDB" id="9809920at2"/>
<feature type="binding site" evidence="7">
    <location>
        <position position="338"/>
    </location>
    <ligand>
        <name>phosphoenolpyruvate</name>
        <dbReference type="ChEBI" id="CHEBI:58702"/>
    </ligand>
</feature>
<keyword evidence="10" id="KW-1185">Reference proteome</keyword>
<dbReference type="GO" id="GO:0009423">
    <property type="term" value="P:chorismate biosynthetic process"/>
    <property type="evidence" value="ECO:0007669"/>
    <property type="project" value="UniProtKB-UniRule"/>
</dbReference>
<keyword evidence="4 7" id="KW-0808">Transferase</keyword>
<accession>A0A1H1STP6</accession>
<comment type="caution">
    <text evidence="7">Lacks conserved residue(s) required for the propagation of feature annotation.</text>
</comment>
<feature type="binding site" evidence="7">
    <location>
        <position position="88"/>
    </location>
    <ligand>
        <name>phosphoenolpyruvate</name>
        <dbReference type="ChEBI" id="CHEBI:58702"/>
    </ligand>
</feature>
<dbReference type="GO" id="GO:0003866">
    <property type="term" value="F:3-phosphoshikimate 1-carboxyvinyltransferase activity"/>
    <property type="evidence" value="ECO:0007669"/>
    <property type="project" value="UniProtKB-UniRule"/>
</dbReference>
<feature type="binding site" evidence="7">
    <location>
        <position position="191"/>
    </location>
    <ligand>
        <name>3-phosphoshikimate</name>
        <dbReference type="ChEBI" id="CHEBI:145989"/>
    </ligand>
</feature>
<dbReference type="GO" id="GO:0009073">
    <property type="term" value="P:aromatic amino acid family biosynthetic process"/>
    <property type="evidence" value="ECO:0007669"/>
    <property type="project" value="UniProtKB-KW"/>
</dbReference>
<feature type="binding site" evidence="7">
    <location>
        <position position="334"/>
    </location>
    <ligand>
        <name>3-phosphoshikimate</name>
        <dbReference type="ChEBI" id="CHEBI:145989"/>
    </ligand>
</feature>
<dbReference type="HAMAP" id="MF_00210">
    <property type="entry name" value="EPSP_synth"/>
    <property type="match status" value="1"/>
</dbReference>
<evidence type="ECO:0000256" key="7">
    <source>
        <dbReference type="HAMAP-Rule" id="MF_00210"/>
    </source>
</evidence>
<feature type="binding site" evidence="7">
    <location>
        <position position="165"/>
    </location>
    <ligand>
        <name>3-phosphoshikimate</name>
        <dbReference type="ChEBI" id="CHEBI:145989"/>
    </ligand>
</feature>
<keyword evidence="7" id="KW-0963">Cytoplasm</keyword>
<feature type="binding site" evidence="7">
    <location>
        <position position="116"/>
    </location>
    <ligand>
        <name>phosphoenolpyruvate</name>
        <dbReference type="ChEBI" id="CHEBI:58702"/>
    </ligand>
</feature>
<dbReference type="EMBL" id="LT629740">
    <property type="protein sequence ID" value="SDS51407.1"/>
    <property type="molecule type" value="Genomic_DNA"/>
</dbReference>
<dbReference type="Pfam" id="PF00275">
    <property type="entry name" value="EPSP_synthase"/>
    <property type="match status" value="1"/>
</dbReference>
<dbReference type="InterPro" id="IPR006264">
    <property type="entry name" value="EPSP_synthase"/>
</dbReference>